<name>A0A182LRJ5_9DIPT</name>
<evidence type="ECO:0000313" key="3">
    <source>
        <dbReference type="Proteomes" id="UP000075883"/>
    </source>
</evidence>
<evidence type="ECO:0000259" key="1">
    <source>
        <dbReference type="Pfam" id="PF24576"/>
    </source>
</evidence>
<accession>A0A182LRJ5</accession>
<dbReference type="EnsemblMetazoa" id="ACUA000191-RA">
    <property type="protein sequence ID" value="ACUA000191-PA"/>
    <property type="gene ID" value="ACUA000191"/>
</dbReference>
<protein>
    <recommendedName>
        <fullName evidence="1">Ionotropic receptor 75a N-terminal domain-containing protein</fullName>
    </recommendedName>
</protein>
<dbReference type="Pfam" id="PF24576">
    <property type="entry name" value="IR75A_N"/>
    <property type="match status" value="1"/>
</dbReference>
<sequence>MIRSILLVLSTVPVTFGRWFVINHFVQQSAANSLTVIHCHREGPDQDVIDWARTLHNSFAGPVAYIDIGRTNNVDGLEIPPIPIGVQKSLHRLGLVMNLGCNSQPSILRQASQLDGFNSSYRWLLFGVHNLSHSVSLLNDLNINIDADITLAVRRDEARNTYAMYDIYGSVKARGGMLSVTYMGDSTPTSGWPQINRNRENLQHIELRAVVSSLNQHQPDSIETYLRSVSLKPISYNAPKYAYELVQLLQKKLNFRLKLVLASSWRLDVIGTNSTLGVIGQLQTKQVDLSLVPLSLQTERMSVFDPTIEIARGTYADVEVFYGPHPL</sequence>
<keyword evidence="3" id="KW-1185">Reference proteome</keyword>
<dbReference type="VEuPathDB" id="VectorBase:ACUA000191"/>
<proteinExistence type="predicted"/>
<reference evidence="3" key="1">
    <citation type="submission" date="2013-09" db="EMBL/GenBank/DDBJ databases">
        <title>The Genome Sequence of Anopheles culicifacies species A.</title>
        <authorList>
            <consortium name="The Broad Institute Genomics Platform"/>
            <person name="Neafsey D.E."/>
            <person name="Besansky N."/>
            <person name="Howell P."/>
            <person name="Walton C."/>
            <person name="Young S.K."/>
            <person name="Zeng Q."/>
            <person name="Gargeya S."/>
            <person name="Fitzgerald M."/>
            <person name="Haas B."/>
            <person name="Abouelleil A."/>
            <person name="Allen A.W."/>
            <person name="Alvarado L."/>
            <person name="Arachchi H.M."/>
            <person name="Berlin A.M."/>
            <person name="Chapman S.B."/>
            <person name="Gainer-Dewar J."/>
            <person name="Goldberg J."/>
            <person name="Griggs A."/>
            <person name="Gujja S."/>
            <person name="Hansen M."/>
            <person name="Howarth C."/>
            <person name="Imamovic A."/>
            <person name="Ireland A."/>
            <person name="Larimer J."/>
            <person name="McCowan C."/>
            <person name="Murphy C."/>
            <person name="Pearson M."/>
            <person name="Poon T.W."/>
            <person name="Priest M."/>
            <person name="Roberts A."/>
            <person name="Saif S."/>
            <person name="Shea T."/>
            <person name="Sisk P."/>
            <person name="Sykes S."/>
            <person name="Wortman J."/>
            <person name="Nusbaum C."/>
            <person name="Birren B."/>
        </authorList>
    </citation>
    <scope>NUCLEOTIDE SEQUENCE [LARGE SCALE GENOMIC DNA]</scope>
    <source>
        <strain evidence="3">A-37</strain>
    </source>
</reference>
<reference evidence="2" key="2">
    <citation type="submission" date="2020-05" db="UniProtKB">
        <authorList>
            <consortium name="EnsemblMetazoa"/>
        </authorList>
    </citation>
    <scope>IDENTIFICATION</scope>
    <source>
        <strain evidence="2">A-37</strain>
    </source>
</reference>
<evidence type="ECO:0000313" key="2">
    <source>
        <dbReference type="EnsemblMetazoa" id="ACUA000191-PA"/>
    </source>
</evidence>
<dbReference type="AlphaFoldDB" id="A0A182LRJ5"/>
<dbReference type="InterPro" id="IPR057074">
    <property type="entry name" value="IR75A_N"/>
</dbReference>
<feature type="domain" description="Ionotropic receptor 75a N-terminal" evidence="1">
    <location>
        <begin position="21"/>
        <end position="211"/>
    </location>
</feature>
<dbReference type="EMBL" id="AXCM01001504">
    <property type="status" value="NOT_ANNOTATED_CDS"/>
    <property type="molecule type" value="Genomic_DNA"/>
</dbReference>
<dbReference type="STRING" id="139723.A0A182LRJ5"/>
<dbReference type="SUPFAM" id="SSF53850">
    <property type="entry name" value="Periplasmic binding protein-like II"/>
    <property type="match status" value="1"/>
</dbReference>
<dbReference type="Proteomes" id="UP000075883">
    <property type="component" value="Unassembled WGS sequence"/>
</dbReference>
<dbReference type="Gene3D" id="3.40.190.10">
    <property type="entry name" value="Periplasmic binding protein-like II"/>
    <property type="match status" value="1"/>
</dbReference>
<organism evidence="2 3">
    <name type="scientific">Anopheles culicifacies</name>
    <dbReference type="NCBI Taxonomy" id="139723"/>
    <lineage>
        <taxon>Eukaryota</taxon>
        <taxon>Metazoa</taxon>
        <taxon>Ecdysozoa</taxon>
        <taxon>Arthropoda</taxon>
        <taxon>Hexapoda</taxon>
        <taxon>Insecta</taxon>
        <taxon>Pterygota</taxon>
        <taxon>Neoptera</taxon>
        <taxon>Endopterygota</taxon>
        <taxon>Diptera</taxon>
        <taxon>Nematocera</taxon>
        <taxon>Culicoidea</taxon>
        <taxon>Culicidae</taxon>
        <taxon>Anophelinae</taxon>
        <taxon>Anopheles</taxon>
        <taxon>culicifacies species complex</taxon>
    </lineage>
</organism>